<feature type="domain" description="HTH crp-type" evidence="1">
    <location>
        <begin position="25"/>
        <end position="90"/>
    </location>
</feature>
<evidence type="ECO:0000313" key="3">
    <source>
        <dbReference type="Proteomes" id="UP000432715"/>
    </source>
</evidence>
<dbReference type="Gene3D" id="2.60.120.10">
    <property type="entry name" value="Jelly Rolls"/>
    <property type="match status" value="1"/>
</dbReference>
<accession>A0A6I0F189</accession>
<dbReference type="InterPro" id="IPR012318">
    <property type="entry name" value="HTH_CRP"/>
</dbReference>
<proteinExistence type="predicted"/>
<protein>
    <submittedName>
        <fullName evidence="2">Winged helix-turn-helix domain-containing protein</fullName>
    </submittedName>
</protein>
<dbReference type="SUPFAM" id="SSF46785">
    <property type="entry name" value="Winged helix' DNA-binding domain"/>
    <property type="match status" value="1"/>
</dbReference>
<evidence type="ECO:0000259" key="1">
    <source>
        <dbReference type="PROSITE" id="PS51063"/>
    </source>
</evidence>
<dbReference type="GO" id="GO:0006355">
    <property type="term" value="P:regulation of DNA-templated transcription"/>
    <property type="evidence" value="ECO:0007669"/>
    <property type="project" value="InterPro"/>
</dbReference>
<dbReference type="Pfam" id="PF13545">
    <property type="entry name" value="HTH_Crp_2"/>
    <property type="match status" value="1"/>
</dbReference>
<reference evidence="2 3" key="1">
    <citation type="submission" date="2019-10" db="EMBL/GenBank/DDBJ databases">
        <title>Alkaliphilus serpentinus sp. nov. and Alkaliphilus pronyensis sp. nov., two novel anaerobic alkaliphilic species isolated from the serpentinized-hosted hydrothermal field of the Prony Bay (New Caledonia).</title>
        <authorList>
            <person name="Postec A."/>
        </authorList>
    </citation>
    <scope>NUCLEOTIDE SEQUENCE [LARGE SCALE GENOMIC DNA]</scope>
    <source>
        <strain evidence="2 3">LacV</strain>
    </source>
</reference>
<dbReference type="InterPro" id="IPR036390">
    <property type="entry name" value="WH_DNA-bd_sf"/>
</dbReference>
<dbReference type="OrthoDB" id="3176638at2"/>
<dbReference type="RefSeq" id="WP_151860475.1">
    <property type="nucleotide sequence ID" value="NZ_WBZC01000013.1"/>
</dbReference>
<keyword evidence="3" id="KW-1185">Reference proteome</keyword>
<comment type="caution">
    <text evidence="2">The sequence shown here is derived from an EMBL/GenBank/DDBJ whole genome shotgun (WGS) entry which is preliminary data.</text>
</comment>
<organism evidence="2 3">
    <name type="scientific">Alkaliphilus pronyensis</name>
    <dbReference type="NCBI Taxonomy" id="1482732"/>
    <lineage>
        <taxon>Bacteria</taxon>
        <taxon>Bacillati</taxon>
        <taxon>Bacillota</taxon>
        <taxon>Clostridia</taxon>
        <taxon>Peptostreptococcales</taxon>
        <taxon>Natronincolaceae</taxon>
        <taxon>Alkaliphilus</taxon>
    </lineage>
</organism>
<gene>
    <name evidence="2" type="ORF">F8154_04670</name>
</gene>
<sequence length="90" mass="10892">MAKLFKLRRPAYLFLNQRVECFTHDKISERVKEYLQQLKYQQRNQNIVTLSLNKCQLADYLGISRASLYRIFKELQEEEYLTLKGNKIIF</sequence>
<dbReference type="Proteomes" id="UP000432715">
    <property type="component" value="Unassembled WGS sequence"/>
</dbReference>
<name>A0A6I0F189_9FIRM</name>
<dbReference type="InterPro" id="IPR014710">
    <property type="entry name" value="RmlC-like_jellyroll"/>
</dbReference>
<evidence type="ECO:0000313" key="2">
    <source>
        <dbReference type="EMBL" id="KAB3536098.1"/>
    </source>
</evidence>
<dbReference type="AlphaFoldDB" id="A0A6I0F189"/>
<dbReference type="PROSITE" id="PS51063">
    <property type="entry name" value="HTH_CRP_2"/>
    <property type="match status" value="1"/>
</dbReference>
<dbReference type="EMBL" id="WBZC01000013">
    <property type="protein sequence ID" value="KAB3536098.1"/>
    <property type="molecule type" value="Genomic_DNA"/>
</dbReference>
<dbReference type="GO" id="GO:0003677">
    <property type="term" value="F:DNA binding"/>
    <property type="evidence" value="ECO:0007669"/>
    <property type="project" value="InterPro"/>
</dbReference>